<evidence type="ECO:0000256" key="3">
    <source>
        <dbReference type="ARBA" id="ARBA00022679"/>
    </source>
</evidence>
<proteinExistence type="inferred from homology"/>
<dbReference type="AlphaFoldDB" id="A0A9N8Z961"/>
<dbReference type="Pfam" id="PF01239">
    <property type="entry name" value="PPTA"/>
    <property type="match status" value="3"/>
</dbReference>
<dbReference type="GO" id="GO:0008318">
    <property type="term" value="F:protein prenyltransferase activity"/>
    <property type="evidence" value="ECO:0007669"/>
    <property type="project" value="InterPro"/>
</dbReference>
<keyword evidence="2" id="KW-0637">Prenyltransferase</keyword>
<dbReference type="Gene3D" id="1.25.40.120">
    <property type="entry name" value="Protein prenylyltransferase"/>
    <property type="match status" value="1"/>
</dbReference>
<keyword evidence="4" id="KW-0677">Repeat</keyword>
<evidence type="ECO:0000256" key="1">
    <source>
        <dbReference type="ARBA" id="ARBA00006734"/>
    </source>
</evidence>
<dbReference type="PROSITE" id="PS51147">
    <property type="entry name" value="PFTA"/>
    <property type="match status" value="2"/>
</dbReference>
<dbReference type="SUPFAM" id="SSF48439">
    <property type="entry name" value="Protein prenylyltransferase"/>
    <property type="match status" value="1"/>
</dbReference>
<gene>
    <name evidence="5" type="ORF">FMOSSE_LOCUS3200</name>
</gene>
<dbReference type="PANTHER" id="PTHR11129:SF3">
    <property type="entry name" value="PROTEIN PRENYLTRANSFERASE ALPHA SUBUNIT REPEAT-CONTAINING PROTEIN 1"/>
    <property type="match status" value="1"/>
</dbReference>
<comment type="caution">
    <text evidence="5">The sequence shown here is derived from an EMBL/GenBank/DDBJ whole genome shotgun (WGS) entry which is preliminary data.</text>
</comment>
<name>A0A9N8Z961_FUNMO</name>
<dbReference type="PANTHER" id="PTHR11129">
    <property type="entry name" value="PROTEIN FARNESYLTRANSFERASE ALPHA SUBUNIT/RAB GERANYLGERANYL TRANSFERASE ALPHA SUBUNIT"/>
    <property type="match status" value="1"/>
</dbReference>
<sequence>MNVEKLYQTLNKILDKHEIHEIGLLPYQSTQPNDEYYPFLFIESNLGIPLEYVDKIYKYAHGIFMNARGGIAETKDTVKSLKESTRCNHLDPINELKFIDLLFTLPKHTKHSTIWFHRKWIVLKIHQHYSSDDHLSSWQHEIVITRRVAELYPKNYYAWTYRHWILLNISNNSLQSKLFFDEELTIMKSWVQKNISDYSGFQHLQRCLIRLSKYYDNSFNDLDGISRKDILEKFNFQFQNQDLKNDNNSNLIVLLWYREIQFTKDLILRYPGHESPWYHLRFLSFGWKWLILSGYLGLNNSIEFKCVDDDKEIDQQNYNPIVKEWPDLEKDLEFSRYCIRQVDLMIINQDNNERLESMVIQKQNALAFELWISELYDRTRDDIDVKELIAKLANISMNSNYYIVQNK</sequence>
<accession>A0A9N8Z961</accession>
<protein>
    <submittedName>
        <fullName evidence="5">9429_t:CDS:1</fullName>
    </submittedName>
</protein>
<evidence type="ECO:0000256" key="4">
    <source>
        <dbReference type="ARBA" id="ARBA00022737"/>
    </source>
</evidence>
<evidence type="ECO:0000256" key="2">
    <source>
        <dbReference type="ARBA" id="ARBA00022602"/>
    </source>
</evidence>
<keyword evidence="3" id="KW-0808">Transferase</keyword>
<dbReference type="Proteomes" id="UP000789375">
    <property type="component" value="Unassembled WGS sequence"/>
</dbReference>
<dbReference type="GO" id="GO:0005737">
    <property type="term" value="C:cytoplasm"/>
    <property type="evidence" value="ECO:0007669"/>
    <property type="project" value="TreeGrafter"/>
</dbReference>
<reference evidence="5" key="1">
    <citation type="submission" date="2021-06" db="EMBL/GenBank/DDBJ databases">
        <authorList>
            <person name="Kallberg Y."/>
            <person name="Tangrot J."/>
            <person name="Rosling A."/>
        </authorList>
    </citation>
    <scope>NUCLEOTIDE SEQUENCE</scope>
    <source>
        <strain evidence="5">87-6 pot B 2015</strain>
    </source>
</reference>
<evidence type="ECO:0000313" key="6">
    <source>
        <dbReference type="Proteomes" id="UP000789375"/>
    </source>
</evidence>
<evidence type="ECO:0000313" key="5">
    <source>
        <dbReference type="EMBL" id="CAG8484504.1"/>
    </source>
</evidence>
<comment type="similarity">
    <text evidence="1">Belongs to the protein prenyltransferase subunit alpha family.</text>
</comment>
<dbReference type="InterPro" id="IPR002088">
    <property type="entry name" value="Prenyl_trans_a"/>
</dbReference>
<dbReference type="EMBL" id="CAJVPP010000454">
    <property type="protein sequence ID" value="CAG8484504.1"/>
    <property type="molecule type" value="Genomic_DNA"/>
</dbReference>
<organism evidence="5 6">
    <name type="scientific">Funneliformis mosseae</name>
    <name type="common">Endomycorrhizal fungus</name>
    <name type="synonym">Glomus mosseae</name>
    <dbReference type="NCBI Taxonomy" id="27381"/>
    <lineage>
        <taxon>Eukaryota</taxon>
        <taxon>Fungi</taxon>
        <taxon>Fungi incertae sedis</taxon>
        <taxon>Mucoromycota</taxon>
        <taxon>Glomeromycotina</taxon>
        <taxon>Glomeromycetes</taxon>
        <taxon>Glomerales</taxon>
        <taxon>Glomeraceae</taxon>
        <taxon>Funneliformis</taxon>
    </lineage>
</organism>
<keyword evidence="6" id="KW-1185">Reference proteome</keyword>